<evidence type="ECO:0000259" key="1">
    <source>
        <dbReference type="SMART" id="SM01321"/>
    </source>
</evidence>
<protein>
    <submittedName>
        <fullName evidence="2">Transposase</fullName>
    </submittedName>
</protein>
<gene>
    <name evidence="2" type="ORF">ACERLL_07125</name>
</gene>
<accession>A0ABV4TWY1</accession>
<sequence length="169" mass="19087">MPPDDPPKGYRQLCKGRTSIPGQVYILTTVTHLRRPVFSSLNDARILIRTLRHQHESGQVDSLAFVVMPDHLHWLVALRDSGELSKVMRSVKTYSARKIQSRCEMAPSGGRFWQTGFHDRAVRREEDFRALARYIVANPLRAGLAEKIGDYPHWDAVWLDGGDPAGGLV</sequence>
<dbReference type="NCBIfam" id="NF047646">
    <property type="entry name" value="REP_Tyr_transpos"/>
    <property type="match status" value="1"/>
</dbReference>
<reference evidence="2 3" key="1">
    <citation type="submission" date="2024-08" db="EMBL/GenBank/DDBJ databases">
        <title>Whole-genome sequencing of halo(alkali)philic microorganisms from hypersaline lakes.</title>
        <authorList>
            <person name="Sorokin D.Y."/>
            <person name="Merkel A.Y."/>
            <person name="Messina E."/>
            <person name="Yakimov M."/>
        </authorList>
    </citation>
    <scope>NUCLEOTIDE SEQUENCE [LARGE SCALE GENOMIC DNA]</scope>
    <source>
        <strain evidence="2 3">Cl-TMA</strain>
    </source>
</reference>
<dbReference type="Pfam" id="PF01797">
    <property type="entry name" value="Y1_Tnp"/>
    <property type="match status" value="1"/>
</dbReference>
<dbReference type="PANTHER" id="PTHR36966:SF1">
    <property type="entry name" value="REP-ASSOCIATED TYROSINE TRANSPOSASE"/>
    <property type="match status" value="1"/>
</dbReference>
<dbReference type="InterPro" id="IPR036515">
    <property type="entry name" value="Transposase_17_sf"/>
</dbReference>
<dbReference type="SUPFAM" id="SSF143422">
    <property type="entry name" value="Transposase IS200-like"/>
    <property type="match status" value="1"/>
</dbReference>
<dbReference type="Gene3D" id="3.30.70.1290">
    <property type="entry name" value="Transposase IS200-like"/>
    <property type="match status" value="1"/>
</dbReference>
<dbReference type="SMART" id="SM01321">
    <property type="entry name" value="Y1_Tnp"/>
    <property type="match status" value="1"/>
</dbReference>
<dbReference type="EMBL" id="JBGUAW010000004">
    <property type="protein sequence ID" value="MFA9460595.1"/>
    <property type="molecule type" value="Genomic_DNA"/>
</dbReference>
<dbReference type="InterPro" id="IPR052715">
    <property type="entry name" value="RAYT_transposase"/>
</dbReference>
<proteinExistence type="predicted"/>
<evidence type="ECO:0000313" key="2">
    <source>
        <dbReference type="EMBL" id="MFA9460595.1"/>
    </source>
</evidence>
<dbReference type="RefSeq" id="WP_373655376.1">
    <property type="nucleotide sequence ID" value="NZ_JBGUAW010000004.1"/>
</dbReference>
<dbReference type="Proteomes" id="UP001575181">
    <property type="component" value="Unassembled WGS sequence"/>
</dbReference>
<comment type="caution">
    <text evidence="2">The sequence shown here is derived from an EMBL/GenBank/DDBJ whole genome shotgun (WGS) entry which is preliminary data.</text>
</comment>
<evidence type="ECO:0000313" key="3">
    <source>
        <dbReference type="Proteomes" id="UP001575181"/>
    </source>
</evidence>
<name>A0ABV4TWY1_9GAMM</name>
<dbReference type="PANTHER" id="PTHR36966">
    <property type="entry name" value="REP-ASSOCIATED TYROSINE TRANSPOSASE"/>
    <property type="match status" value="1"/>
</dbReference>
<organism evidence="2 3">
    <name type="scientific">Thiohalorhabdus methylotrophus</name>
    <dbReference type="NCBI Taxonomy" id="3242694"/>
    <lineage>
        <taxon>Bacteria</taxon>
        <taxon>Pseudomonadati</taxon>
        <taxon>Pseudomonadota</taxon>
        <taxon>Gammaproteobacteria</taxon>
        <taxon>Thiohalorhabdales</taxon>
        <taxon>Thiohalorhabdaceae</taxon>
        <taxon>Thiohalorhabdus</taxon>
    </lineage>
</organism>
<keyword evidence="3" id="KW-1185">Reference proteome</keyword>
<dbReference type="InterPro" id="IPR002686">
    <property type="entry name" value="Transposase_17"/>
</dbReference>
<feature type="domain" description="Transposase IS200-like" evidence="1">
    <location>
        <begin position="20"/>
        <end position="138"/>
    </location>
</feature>